<feature type="region of interest" description="Disordered" evidence="1">
    <location>
        <begin position="1"/>
        <end position="37"/>
    </location>
</feature>
<dbReference type="Proteomes" id="UP001054945">
    <property type="component" value="Unassembled WGS sequence"/>
</dbReference>
<organism evidence="2 3">
    <name type="scientific">Caerostris extrusa</name>
    <name type="common">Bark spider</name>
    <name type="synonym">Caerostris bankana</name>
    <dbReference type="NCBI Taxonomy" id="172846"/>
    <lineage>
        <taxon>Eukaryota</taxon>
        <taxon>Metazoa</taxon>
        <taxon>Ecdysozoa</taxon>
        <taxon>Arthropoda</taxon>
        <taxon>Chelicerata</taxon>
        <taxon>Arachnida</taxon>
        <taxon>Araneae</taxon>
        <taxon>Araneomorphae</taxon>
        <taxon>Entelegynae</taxon>
        <taxon>Araneoidea</taxon>
        <taxon>Araneidae</taxon>
        <taxon>Caerostris</taxon>
    </lineage>
</organism>
<proteinExistence type="predicted"/>
<sequence>MHGRVDPLQQKSAFPPPPEEQGRFPSPDSIGPSSKLIGNRKDKSLCCLNGIRRVLEILQSDSFADDWVTGGPGTKIYPQIDADLPFKRKLNERNRTNEIGLELIKTNSTQYLYGPQGIRSRISQNGRHATQSCTVELTLYYKKIGFSAPSRGIGRFPSLDSIGPSSNLIGNRKDKSLCCLNGIRTCSRILQSDSFADDWVTGGPGTKNLPTDWMSICHSKGN</sequence>
<evidence type="ECO:0000313" key="2">
    <source>
        <dbReference type="EMBL" id="GIY65533.1"/>
    </source>
</evidence>
<reference evidence="2 3" key="1">
    <citation type="submission" date="2021-06" db="EMBL/GenBank/DDBJ databases">
        <title>Caerostris extrusa draft genome.</title>
        <authorList>
            <person name="Kono N."/>
            <person name="Arakawa K."/>
        </authorList>
    </citation>
    <scope>NUCLEOTIDE SEQUENCE [LARGE SCALE GENOMIC DNA]</scope>
</reference>
<dbReference type="AlphaFoldDB" id="A0AAV4V687"/>
<gene>
    <name evidence="2" type="ORF">CEXT_166391</name>
</gene>
<keyword evidence="3" id="KW-1185">Reference proteome</keyword>
<comment type="caution">
    <text evidence="2">The sequence shown here is derived from an EMBL/GenBank/DDBJ whole genome shotgun (WGS) entry which is preliminary data.</text>
</comment>
<accession>A0AAV4V687</accession>
<evidence type="ECO:0000256" key="1">
    <source>
        <dbReference type="SAM" id="MobiDB-lite"/>
    </source>
</evidence>
<name>A0AAV4V687_CAEEX</name>
<dbReference type="EMBL" id="BPLR01014003">
    <property type="protein sequence ID" value="GIY65533.1"/>
    <property type="molecule type" value="Genomic_DNA"/>
</dbReference>
<evidence type="ECO:0000313" key="3">
    <source>
        <dbReference type="Proteomes" id="UP001054945"/>
    </source>
</evidence>
<protein>
    <submittedName>
        <fullName evidence="2">Uncharacterized protein</fullName>
    </submittedName>
</protein>